<protein>
    <submittedName>
        <fullName evidence="6">Tyrosinase</fullName>
    </submittedName>
</protein>
<evidence type="ECO:0000313" key="6">
    <source>
        <dbReference type="EMBL" id="SHM94150.1"/>
    </source>
</evidence>
<dbReference type="Proteomes" id="UP000184388">
    <property type="component" value="Unassembled WGS sequence"/>
</dbReference>
<organism evidence="6 7">
    <name type="scientific">Streptomyces yunnanensis</name>
    <dbReference type="NCBI Taxonomy" id="156453"/>
    <lineage>
        <taxon>Bacteria</taxon>
        <taxon>Bacillati</taxon>
        <taxon>Actinomycetota</taxon>
        <taxon>Actinomycetes</taxon>
        <taxon>Kitasatosporales</taxon>
        <taxon>Streptomycetaceae</taxon>
        <taxon>Streptomyces</taxon>
    </lineage>
</organism>
<sequence>MTERASSDYQRRDVAKMVKSKTDWDPALLAYAKAVALMKDPKKKNQKTDPTSWTFQANTHGVPGGVPSNAPEEWGQCPHGSPLFLPWHRAYVWYFERIVRKVINEELKISGQQNWALPYWNYAHVQSGDKPPEYVGSKAWRQLPLAFRQEKLPDGVTDNPLRYPHRSIGDGAIPYLNVNPYAAMSESSFDGFSPSLESTPHNKVHTRVGNGQGMGSVPHAALDPVFWLHHANIDRLWYAWLRTHSNPAGRTWPKTRPGSTKRYCFRDEKGTQIVLGDKPLFDAPAFDYCYESLSDGTGTAPTKQVREVVSTVSVPAGDPLVARGGQTPLGAVPVRIEPTPVPDAGDALAPTLTADAGGAGQVVLTVRGVRAEKAPGVTYGVYLGAREDHDEDLDPYGPHFVGDLDFFGASGADAHHQHDGNAGDGRTFTFDITDTLRTLRQTGLWSGEGVPPVSVAPIPNESAPGSDRAQPPLPVADAAPQFAELTISTN</sequence>
<dbReference type="Pfam" id="PF00264">
    <property type="entry name" value="Tyrosinase"/>
    <property type="match status" value="2"/>
</dbReference>
<accession>A0A9X8N4J4</accession>
<dbReference type="InterPro" id="IPR057190">
    <property type="entry name" value="DUF7868"/>
</dbReference>
<dbReference type="PANTHER" id="PTHR11474">
    <property type="entry name" value="TYROSINASE FAMILY MEMBER"/>
    <property type="match status" value="1"/>
</dbReference>
<dbReference type="GO" id="GO:0046872">
    <property type="term" value="F:metal ion binding"/>
    <property type="evidence" value="ECO:0007669"/>
    <property type="project" value="UniProtKB-KW"/>
</dbReference>
<evidence type="ECO:0000256" key="3">
    <source>
        <dbReference type="SAM" id="MobiDB-lite"/>
    </source>
</evidence>
<feature type="domain" description="Tyrosinase copper-binding" evidence="4">
    <location>
        <begin position="79"/>
        <end position="96"/>
    </location>
</feature>
<dbReference type="Gene3D" id="1.10.1280.10">
    <property type="entry name" value="Di-copper center containing domain from catechol oxidase"/>
    <property type="match status" value="2"/>
</dbReference>
<evidence type="ECO:0000313" key="7">
    <source>
        <dbReference type="Proteomes" id="UP000184388"/>
    </source>
</evidence>
<keyword evidence="2" id="KW-0186">Copper</keyword>
<evidence type="ECO:0000259" key="5">
    <source>
        <dbReference type="PROSITE" id="PS00498"/>
    </source>
</evidence>
<dbReference type="RefSeq" id="WP_073447564.1">
    <property type="nucleotide sequence ID" value="NZ_FRBK01000016.1"/>
</dbReference>
<feature type="domain" description="Tyrosinase copper-binding" evidence="5">
    <location>
        <begin position="223"/>
        <end position="234"/>
    </location>
</feature>
<dbReference type="SUPFAM" id="SSF48056">
    <property type="entry name" value="Di-copper centre-containing domain"/>
    <property type="match status" value="1"/>
</dbReference>
<evidence type="ECO:0000256" key="1">
    <source>
        <dbReference type="ARBA" id="ARBA00022723"/>
    </source>
</evidence>
<dbReference type="PANTHER" id="PTHR11474:SF76">
    <property type="entry name" value="SHKT DOMAIN-CONTAINING PROTEIN"/>
    <property type="match status" value="1"/>
</dbReference>
<dbReference type="InterPro" id="IPR008922">
    <property type="entry name" value="Di-copper_centre_dom_sf"/>
</dbReference>
<dbReference type="Pfam" id="PF25271">
    <property type="entry name" value="DUF7868"/>
    <property type="match status" value="1"/>
</dbReference>
<dbReference type="PROSITE" id="PS00497">
    <property type="entry name" value="TYROSINASE_1"/>
    <property type="match status" value="1"/>
</dbReference>
<comment type="caution">
    <text evidence="6">The sequence shown here is derived from an EMBL/GenBank/DDBJ whole genome shotgun (WGS) entry which is preliminary data.</text>
</comment>
<evidence type="ECO:0000256" key="2">
    <source>
        <dbReference type="ARBA" id="ARBA00023008"/>
    </source>
</evidence>
<dbReference type="EMBL" id="FRBK01000016">
    <property type="protein sequence ID" value="SHM94150.1"/>
    <property type="molecule type" value="Genomic_DNA"/>
</dbReference>
<proteinExistence type="predicted"/>
<feature type="region of interest" description="Disordered" evidence="3">
    <location>
        <begin position="446"/>
        <end position="479"/>
    </location>
</feature>
<dbReference type="PRINTS" id="PR00092">
    <property type="entry name" value="TYROSINASE"/>
</dbReference>
<reference evidence="7" key="1">
    <citation type="submission" date="2016-11" db="EMBL/GenBank/DDBJ databases">
        <authorList>
            <person name="Jaros S."/>
            <person name="Januszkiewicz K."/>
            <person name="Wedrychowicz H."/>
        </authorList>
    </citation>
    <scope>NUCLEOTIDE SEQUENCE [LARGE SCALE GENOMIC DNA]</scope>
    <source>
        <strain evidence="7">CGMCC 4.3555</strain>
    </source>
</reference>
<dbReference type="GO" id="GO:0016491">
    <property type="term" value="F:oxidoreductase activity"/>
    <property type="evidence" value="ECO:0007669"/>
    <property type="project" value="InterPro"/>
</dbReference>
<gene>
    <name evidence="6" type="ORF">SAMN05216268_116178</name>
</gene>
<name>A0A9X8N4J4_9ACTN</name>
<keyword evidence="1" id="KW-0479">Metal-binding</keyword>
<evidence type="ECO:0000259" key="4">
    <source>
        <dbReference type="PROSITE" id="PS00497"/>
    </source>
</evidence>
<dbReference type="InterPro" id="IPR002227">
    <property type="entry name" value="Tyrosinase_Cu-bd"/>
</dbReference>
<dbReference type="AlphaFoldDB" id="A0A9X8N4J4"/>
<dbReference type="PROSITE" id="PS00498">
    <property type="entry name" value="TYROSINASE_2"/>
    <property type="match status" value="1"/>
</dbReference>
<dbReference type="InterPro" id="IPR050316">
    <property type="entry name" value="Tyrosinase/Hemocyanin"/>
</dbReference>